<reference evidence="3" key="1">
    <citation type="journal article" date="2019" name="Int. J. Syst. Evol. Microbiol.">
        <title>The Global Catalogue of Microorganisms (GCM) 10K type strain sequencing project: providing services to taxonomists for standard genome sequencing and annotation.</title>
        <authorList>
            <consortium name="The Broad Institute Genomics Platform"/>
            <consortium name="The Broad Institute Genome Sequencing Center for Infectious Disease"/>
            <person name="Wu L."/>
            <person name="Ma J."/>
        </authorList>
    </citation>
    <scope>NUCLEOTIDE SEQUENCE [LARGE SCALE GENOMIC DNA]</scope>
    <source>
        <strain evidence="3">JCM 17858</strain>
    </source>
</reference>
<dbReference type="Gene3D" id="1.10.10.10">
    <property type="entry name" value="Winged helix-like DNA-binding domain superfamily/Winged helix DNA-binding domain"/>
    <property type="match status" value="1"/>
</dbReference>
<evidence type="ECO:0000313" key="3">
    <source>
        <dbReference type="Proteomes" id="UP001500394"/>
    </source>
</evidence>
<dbReference type="InterPro" id="IPR000600">
    <property type="entry name" value="ROK"/>
</dbReference>
<keyword evidence="3" id="KW-1185">Reference proteome</keyword>
<dbReference type="Proteomes" id="UP001500394">
    <property type="component" value="Unassembled WGS sequence"/>
</dbReference>
<dbReference type="Pfam" id="PF00480">
    <property type="entry name" value="ROK"/>
    <property type="match status" value="1"/>
</dbReference>
<gene>
    <name evidence="2" type="ORF">GCM10023173_20740</name>
</gene>
<dbReference type="InterPro" id="IPR043129">
    <property type="entry name" value="ATPase_NBD"/>
</dbReference>
<organism evidence="2 3">
    <name type="scientific">Sphingobacterium thermophilum</name>
    <dbReference type="NCBI Taxonomy" id="768534"/>
    <lineage>
        <taxon>Bacteria</taxon>
        <taxon>Pseudomonadati</taxon>
        <taxon>Bacteroidota</taxon>
        <taxon>Sphingobacteriia</taxon>
        <taxon>Sphingobacteriales</taxon>
        <taxon>Sphingobacteriaceae</taxon>
        <taxon>Sphingobacterium</taxon>
    </lineage>
</organism>
<accession>A0ABP8R5S7</accession>
<dbReference type="InterPro" id="IPR036390">
    <property type="entry name" value="WH_DNA-bd_sf"/>
</dbReference>
<dbReference type="SUPFAM" id="SSF53067">
    <property type="entry name" value="Actin-like ATPase domain"/>
    <property type="match status" value="1"/>
</dbReference>
<dbReference type="Gene3D" id="3.30.420.40">
    <property type="match status" value="2"/>
</dbReference>
<evidence type="ECO:0000256" key="1">
    <source>
        <dbReference type="ARBA" id="ARBA00006479"/>
    </source>
</evidence>
<dbReference type="RefSeq" id="WP_345068208.1">
    <property type="nucleotide sequence ID" value="NZ_BAABGR010000035.1"/>
</dbReference>
<name>A0ABP8R5S7_9SPHI</name>
<proteinExistence type="inferred from homology"/>
<dbReference type="EMBL" id="BAABGR010000035">
    <property type="protein sequence ID" value="GAA4518753.1"/>
    <property type="molecule type" value="Genomic_DNA"/>
</dbReference>
<evidence type="ECO:0000313" key="2">
    <source>
        <dbReference type="EMBL" id="GAA4518753.1"/>
    </source>
</evidence>
<protein>
    <submittedName>
        <fullName evidence="2">ROK family transcriptional regulator</fullName>
    </submittedName>
</protein>
<dbReference type="InterPro" id="IPR036388">
    <property type="entry name" value="WH-like_DNA-bd_sf"/>
</dbReference>
<sequence length="393" mass="43198">MRDVIHSQILKSIYFAQSQSIAEISNSIGKSIPIVTKAVQQLLKENIILTNGLKASTGGRRANSYILNKEAFGAILCININRYSILFSLYNIANEEIIKPTEIEIDGLSDEDIYKHIIEQSRHIIENYSQTILCISITAPGFVDSLLRVNNSYPITSPLYNLANRMQEVFGTPTYIENDSSAIAIAEKNFSDVKNLKHVLVINLTWGVGLGILVDNQLFRGSNGYAGEFSHIPLANESKLCSCGKKGCIEVEASLESAIDYIDECLTAGEVSLMSQNFNSQHKTRTLKNLVRSYQAGDQLSIHAIKRIGYMLGKGIATLIHILNPNAVIISGIGAVFGRILLPEIQSAIQIYCIPRLAQPTTIKISTTPNIEPIAAVSIAVLQSKSLIKTKYK</sequence>
<dbReference type="PANTHER" id="PTHR18964:SF149">
    <property type="entry name" value="BIFUNCTIONAL UDP-N-ACETYLGLUCOSAMINE 2-EPIMERASE_N-ACETYLMANNOSAMINE KINASE"/>
    <property type="match status" value="1"/>
</dbReference>
<dbReference type="SUPFAM" id="SSF46785">
    <property type="entry name" value="Winged helix' DNA-binding domain"/>
    <property type="match status" value="1"/>
</dbReference>
<comment type="caution">
    <text evidence="2">The sequence shown here is derived from an EMBL/GenBank/DDBJ whole genome shotgun (WGS) entry which is preliminary data.</text>
</comment>
<comment type="similarity">
    <text evidence="1">Belongs to the ROK (NagC/XylR) family.</text>
</comment>
<dbReference type="PANTHER" id="PTHR18964">
    <property type="entry name" value="ROK (REPRESSOR, ORF, KINASE) FAMILY"/>
    <property type="match status" value="1"/>
</dbReference>